<evidence type="ECO:0000256" key="1">
    <source>
        <dbReference type="SAM" id="MobiDB-lite"/>
    </source>
</evidence>
<dbReference type="InterPro" id="IPR011043">
    <property type="entry name" value="Gal_Oxase/kelch_b-propeller"/>
</dbReference>
<evidence type="ECO:0000313" key="3">
    <source>
        <dbReference type="Proteomes" id="UP000529637"/>
    </source>
</evidence>
<dbReference type="PANTHER" id="PTHR48148">
    <property type="entry name" value="KERATINOCYTE PROLINE-RICH PROTEIN"/>
    <property type="match status" value="1"/>
</dbReference>
<feature type="compositionally biased region" description="Pro residues" evidence="1">
    <location>
        <begin position="65"/>
        <end position="82"/>
    </location>
</feature>
<feature type="region of interest" description="Disordered" evidence="1">
    <location>
        <begin position="766"/>
        <end position="785"/>
    </location>
</feature>
<dbReference type="AlphaFoldDB" id="A0A7Y6NL83"/>
<gene>
    <name evidence="2" type="ORF">HQN59_05265</name>
</gene>
<feature type="region of interest" description="Disordered" evidence="1">
    <location>
        <begin position="60"/>
        <end position="85"/>
    </location>
</feature>
<reference evidence="2 3" key="1">
    <citation type="submission" date="2020-06" db="EMBL/GenBank/DDBJ databases">
        <title>Schlegella sp. ID0723 isolated from air conditioner.</title>
        <authorList>
            <person name="Kim D.Y."/>
            <person name="Kim D.-U."/>
        </authorList>
    </citation>
    <scope>NUCLEOTIDE SEQUENCE [LARGE SCALE GENOMIC DNA]</scope>
    <source>
        <strain evidence="2 3">ID0723</strain>
    </source>
</reference>
<dbReference type="EMBL" id="JABWMJ010000002">
    <property type="protein sequence ID" value="NUZ05169.1"/>
    <property type="molecule type" value="Genomic_DNA"/>
</dbReference>
<keyword evidence="3" id="KW-1185">Reference proteome</keyword>
<sequence>MDLDSRRIALTSLEALTCLFVAACGGGGGSPSNVDNGPVASVAPAPGPTDPTISDTILATRPPRPEPAPAPAPAPAPSPTPAAPISLSFGLTSSVGGSALPFTLGQALRQGDVPSGKILTASGAESQFVVKNRWPDGSAKYAVISGRADLTANSPKTIALSVAAEPAATAALSSADLKTTGITASIQYGSFGTANWTTTDWDKPEQAVVSGPQMSAWTFRKPIGNDPHLVGWLEVRAYKGGRVEVLPWVENGYLRVAAPTNKAGTVTFTLGGMPRFSQALNLLNHQRAVLASGTALTHWFGNDPKVTPRHDTAYLMATKLVPNYRANTPANSALFSRLAQAYTPLERSNLPVAMGDTGYDASIGLLPEWDVVYLTSGGDPRAWNAVIINGYAAGRYGTHFRDETTNRVPRISAYPNLVSEGSNGVNGTGTSTKGTYTPTATGGMPPTFGSSHQPSMGYMAYVISGWNYFIEEAQQVAFSNYLKNGDNTRFYAQGVFETSAGANTTRGAAWAIRTLAQATVLTPDADPLRNEFVSSLSDNVSYYYNRYIAVPSNPLGLVQPYANYGSGDPLVSATWQDDFFTATFGYIKDLAAHKDSVQTQLDGFLSWKYRSVVGRLGTGAASDWSYRYGAQYTTPYAPKANTDWWGGTGPWYASWGEMARAVGVPMSGNPGDSLESGYPVLGTGYWGNLMPALAYAVDHNAAGAVAAWQRVTSASNWPQQAADYDVNPVWGVKPRVEPPPSSVITTPTPTPTPAPAPSPIPVVTGPQSAGTIPGTPAAGPATSPAAPAAIASLGAGKWMELPNTKIRSVLPSTPQRGYPSAIVDTWNGGTVDTARSRLLVWGGGHSDYYGNEMYALDLPTLSIKRIVEPSPKTGQSNCTSALSDGTPTSRHTYDGLTYLAHADRFFAVNGSLAPCGGVSDAATWTYDYKTNAWIMMLARSLPDGFGTMAVYDAATKQVFVKDTAAFYAYSLETNSYRKLADHAVDYHLSAAIDTKRRKFVMLGNGVQVIDLSTNEMTTLQTTNAPGLVSWKQSPGVAYDPVADRIVAWHGGSEVWALDMDTLVWTQVATGPGPTSAAPYQGTFGRWGYIPQYNVFAMINSIDENAWVFRLSK</sequence>
<dbReference type="InterPro" id="IPR015943">
    <property type="entry name" value="WD40/YVTN_repeat-like_dom_sf"/>
</dbReference>
<accession>A0A7Y6NL83</accession>
<organism evidence="2 3">
    <name type="scientific">Piscinibacter koreensis</name>
    <dbReference type="NCBI Taxonomy" id="2742824"/>
    <lineage>
        <taxon>Bacteria</taxon>
        <taxon>Pseudomonadati</taxon>
        <taxon>Pseudomonadota</taxon>
        <taxon>Betaproteobacteria</taxon>
        <taxon>Burkholderiales</taxon>
        <taxon>Sphaerotilaceae</taxon>
        <taxon>Piscinibacter</taxon>
    </lineage>
</organism>
<dbReference type="SUPFAM" id="SSF50965">
    <property type="entry name" value="Galactose oxidase, central domain"/>
    <property type="match status" value="1"/>
</dbReference>
<comment type="caution">
    <text evidence="2">The sequence shown here is derived from an EMBL/GenBank/DDBJ whole genome shotgun (WGS) entry which is preliminary data.</text>
</comment>
<protein>
    <submittedName>
        <fullName evidence="2">Uncharacterized protein</fullName>
    </submittedName>
</protein>
<dbReference type="Gene3D" id="2.130.10.10">
    <property type="entry name" value="YVTN repeat-like/Quinoprotein amine dehydrogenase"/>
    <property type="match status" value="1"/>
</dbReference>
<evidence type="ECO:0000313" key="2">
    <source>
        <dbReference type="EMBL" id="NUZ05169.1"/>
    </source>
</evidence>
<dbReference type="Proteomes" id="UP000529637">
    <property type="component" value="Unassembled WGS sequence"/>
</dbReference>
<name>A0A7Y6NL83_9BURK</name>
<dbReference type="RefSeq" id="WP_176066813.1">
    <property type="nucleotide sequence ID" value="NZ_JABWMJ010000002.1"/>
</dbReference>
<proteinExistence type="predicted"/>
<dbReference type="PANTHER" id="PTHR48148:SF2">
    <property type="entry name" value="PA14 DOMAIN-CONTAINING PROTEIN"/>
    <property type="match status" value="1"/>
</dbReference>